<dbReference type="SMART" id="SM00226">
    <property type="entry name" value="LMWPc"/>
    <property type="match status" value="1"/>
</dbReference>
<proteinExistence type="inferred from homology"/>
<evidence type="ECO:0000256" key="6">
    <source>
        <dbReference type="PIRSR" id="PIRSR617867-1"/>
    </source>
</evidence>
<sequence length="156" mass="18062">MFDKILIVCIGNICRSPTAQFLLQRELPHKHIRSAGLYAMVNTDENGNERGQEMNSQAREIAEKHGLICGAHEATQFTSELGRNHDLILVMEKRHRDDIAKRFPEALAKTMLLGEWDAQREGNKDIPDPYRKSDEVFEQIYKLIERNTMLWANKLK</sequence>
<feature type="active site" description="Proton donor" evidence="6">
    <location>
        <position position="128"/>
    </location>
</feature>
<dbReference type="AlphaFoldDB" id="A0A432WU61"/>
<feature type="active site" description="Nucleophile" evidence="6">
    <location>
        <position position="9"/>
    </location>
</feature>
<evidence type="ECO:0000256" key="1">
    <source>
        <dbReference type="ARBA" id="ARBA00011063"/>
    </source>
</evidence>
<dbReference type="EC" id="3.1.3.48" evidence="2"/>
<comment type="caution">
    <text evidence="8">The sequence shown here is derived from an EMBL/GenBank/DDBJ whole genome shotgun (WGS) entry which is preliminary data.</text>
</comment>
<dbReference type="Proteomes" id="UP000286934">
    <property type="component" value="Unassembled WGS sequence"/>
</dbReference>
<dbReference type="PANTHER" id="PTHR11717">
    <property type="entry name" value="LOW MOLECULAR WEIGHT PROTEIN TYROSINE PHOSPHATASE"/>
    <property type="match status" value="1"/>
</dbReference>
<keyword evidence="4" id="KW-0904">Protein phosphatase</keyword>
<evidence type="ECO:0000313" key="8">
    <source>
        <dbReference type="EMBL" id="RUO37310.1"/>
    </source>
</evidence>
<protein>
    <recommendedName>
        <fullName evidence="2">protein-tyrosine-phosphatase</fullName>
        <ecNumber evidence="2">3.1.3.48</ecNumber>
    </recommendedName>
</protein>
<evidence type="ECO:0000256" key="3">
    <source>
        <dbReference type="ARBA" id="ARBA00022801"/>
    </source>
</evidence>
<dbReference type="OrthoDB" id="9784339at2"/>
<dbReference type="GO" id="GO:0004725">
    <property type="term" value="F:protein tyrosine phosphatase activity"/>
    <property type="evidence" value="ECO:0007669"/>
    <property type="project" value="UniProtKB-EC"/>
</dbReference>
<gene>
    <name evidence="8" type="ORF">CWE13_04930</name>
</gene>
<name>A0A432WU61_9GAMM</name>
<evidence type="ECO:0000313" key="9">
    <source>
        <dbReference type="Proteomes" id="UP000286934"/>
    </source>
</evidence>
<dbReference type="EMBL" id="PIPP01000002">
    <property type="protein sequence ID" value="RUO37310.1"/>
    <property type="molecule type" value="Genomic_DNA"/>
</dbReference>
<accession>A0A432WU61</accession>
<evidence type="ECO:0000256" key="4">
    <source>
        <dbReference type="ARBA" id="ARBA00022912"/>
    </source>
</evidence>
<evidence type="ECO:0000259" key="7">
    <source>
        <dbReference type="SMART" id="SM00226"/>
    </source>
</evidence>
<comment type="similarity">
    <text evidence="1">Belongs to the low molecular weight phosphotyrosine protein phosphatase family.</text>
</comment>
<comment type="catalytic activity">
    <reaction evidence="5">
        <text>O-phospho-L-tyrosyl-[protein] + H2O = L-tyrosyl-[protein] + phosphate</text>
        <dbReference type="Rhea" id="RHEA:10684"/>
        <dbReference type="Rhea" id="RHEA-COMP:10136"/>
        <dbReference type="Rhea" id="RHEA-COMP:20101"/>
        <dbReference type="ChEBI" id="CHEBI:15377"/>
        <dbReference type="ChEBI" id="CHEBI:43474"/>
        <dbReference type="ChEBI" id="CHEBI:46858"/>
        <dbReference type="ChEBI" id="CHEBI:61978"/>
        <dbReference type="EC" id="3.1.3.48"/>
    </reaction>
</comment>
<feature type="active site" evidence="6">
    <location>
        <position position="15"/>
    </location>
</feature>
<dbReference type="RefSeq" id="WP_126806440.1">
    <property type="nucleotide sequence ID" value="NZ_PIPP01000002.1"/>
</dbReference>
<dbReference type="PRINTS" id="PR00719">
    <property type="entry name" value="LMWPTPASE"/>
</dbReference>
<organism evidence="8 9">
    <name type="scientific">Aliidiomarina shirensis</name>
    <dbReference type="NCBI Taxonomy" id="1048642"/>
    <lineage>
        <taxon>Bacteria</taxon>
        <taxon>Pseudomonadati</taxon>
        <taxon>Pseudomonadota</taxon>
        <taxon>Gammaproteobacteria</taxon>
        <taxon>Alteromonadales</taxon>
        <taxon>Idiomarinaceae</taxon>
        <taxon>Aliidiomarina</taxon>
    </lineage>
</organism>
<dbReference type="InterPro" id="IPR050438">
    <property type="entry name" value="LMW_PTPase"/>
</dbReference>
<evidence type="ECO:0000256" key="5">
    <source>
        <dbReference type="ARBA" id="ARBA00051722"/>
    </source>
</evidence>
<keyword evidence="3" id="KW-0378">Hydrolase</keyword>
<dbReference type="InterPro" id="IPR017867">
    <property type="entry name" value="Tyr_phospatase_low_mol_wt"/>
</dbReference>
<dbReference type="Gene3D" id="3.40.50.2300">
    <property type="match status" value="1"/>
</dbReference>
<feature type="domain" description="Phosphotyrosine protein phosphatase I" evidence="7">
    <location>
        <begin position="3"/>
        <end position="154"/>
    </location>
</feature>
<dbReference type="CDD" id="cd16343">
    <property type="entry name" value="LMWPTP"/>
    <property type="match status" value="1"/>
</dbReference>
<reference evidence="9" key="1">
    <citation type="journal article" date="2018" name="Front. Microbiol.">
        <title>Genome-Based Analysis Reveals the Taxonomy and Diversity of the Family Idiomarinaceae.</title>
        <authorList>
            <person name="Liu Y."/>
            <person name="Lai Q."/>
            <person name="Shao Z."/>
        </authorList>
    </citation>
    <scope>NUCLEOTIDE SEQUENCE [LARGE SCALE GENOMIC DNA]</scope>
    <source>
        <strain evidence="9">AIS</strain>
    </source>
</reference>
<evidence type="ECO:0000256" key="2">
    <source>
        <dbReference type="ARBA" id="ARBA00013064"/>
    </source>
</evidence>
<keyword evidence="9" id="KW-1185">Reference proteome</keyword>
<dbReference type="InterPro" id="IPR023485">
    <property type="entry name" value="Ptyr_pPase"/>
</dbReference>
<dbReference type="SUPFAM" id="SSF52788">
    <property type="entry name" value="Phosphotyrosine protein phosphatases I"/>
    <property type="match status" value="1"/>
</dbReference>
<dbReference type="PANTHER" id="PTHR11717:SF31">
    <property type="entry name" value="LOW MOLECULAR WEIGHT PROTEIN-TYROSINE-PHOSPHATASE ETP-RELATED"/>
    <property type="match status" value="1"/>
</dbReference>
<dbReference type="InterPro" id="IPR036196">
    <property type="entry name" value="Ptyr_pPase_sf"/>
</dbReference>
<dbReference type="Pfam" id="PF01451">
    <property type="entry name" value="LMWPc"/>
    <property type="match status" value="1"/>
</dbReference>